<accession>A0A0P6X1Z1</accession>
<dbReference type="EMBL" id="LGHJ01000016">
    <property type="protein sequence ID" value="KPL74967.1"/>
    <property type="molecule type" value="Genomic_DNA"/>
</dbReference>
<evidence type="ECO:0000313" key="1">
    <source>
        <dbReference type="EMBL" id="KPL74967.1"/>
    </source>
</evidence>
<dbReference type="Proteomes" id="UP000050514">
    <property type="component" value="Unassembled WGS sequence"/>
</dbReference>
<sequence>MNFELSQEDAAVLNAIRQVCEGTGFGRVVIEIYGGHIKLIESSTFIRVARNNKNDKIRDESSTEALNPGAV</sequence>
<dbReference type="RefSeq" id="WP_061915995.1">
    <property type="nucleotide sequence ID" value="NZ_DF967971.1"/>
</dbReference>
<evidence type="ECO:0008006" key="3">
    <source>
        <dbReference type="Google" id="ProtNLM"/>
    </source>
</evidence>
<protein>
    <recommendedName>
        <fullName evidence="3">DUF2292 domain-containing protein</fullName>
    </recommendedName>
</protein>
<name>A0A0P6X1Z1_9CHLR</name>
<dbReference type="AlphaFoldDB" id="A0A0P6X1Z1"/>
<dbReference type="STRING" id="360411.AC812_10655"/>
<organism evidence="1 2">
    <name type="scientific">Bellilinea caldifistulae</name>
    <dbReference type="NCBI Taxonomy" id="360411"/>
    <lineage>
        <taxon>Bacteria</taxon>
        <taxon>Bacillati</taxon>
        <taxon>Chloroflexota</taxon>
        <taxon>Anaerolineae</taxon>
        <taxon>Anaerolineales</taxon>
        <taxon>Anaerolineaceae</taxon>
        <taxon>Bellilinea</taxon>
    </lineage>
</organism>
<evidence type="ECO:0000313" key="2">
    <source>
        <dbReference type="Proteomes" id="UP000050514"/>
    </source>
</evidence>
<proteinExistence type="predicted"/>
<gene>
    <name evidence="1" type="ORF">AC812_10655</name>
</gene>
<comment type="caution">
    <text evidence="1">The sequence shown here is derived from an EMBL/GenBank/DDBJ whole genome shotgun (WGS) entry which is preliminary data.</text>
</comment>
<keyword evidence="2" id="KW-1185">Reference proteome</keyword>
<reference evidence="1 2" key="1">
    <citation type="submission" date="2015-07" db="EMBL/GenBank/DDBJ databases">
        <title>Draft genome of Bellilinea caldifistulae DSM 17877.</title>
        <authorList>
            <person name="Hemp J."/>
            <person name="Ward L.M."/>
            <person name="Pace L.A."/>
            <person name="Fischer W.W."/>
        </authorList>
    </citation>
    <scope>NUCLEOTIDE SEQUENCE [LARGE SCALE GENOMIC DNA]</scope>
    <source>
        <strain evidence="1 2">GOMI-1</strain>
    </source>
</reference>